<dbReference type="EMBL" id="CAFBNF010000057">
    <property type="protein sequence ID" value="CAB4938768.1"/>
    <property type="molecule type" value="Genomic_DNA"/>
</dbReference>
<organism evidence="2">
    <name type="scientific">freshwater metagenome</name>
    <dbReference type="NCBI Taxonomy" id="449393"/>
    <lineage>
        <taxon>unclassified sequences</taxon>
        <taxon>metagenomes</taxon>
        <taxon>ecological metagenomes</taxon>
    </lineage>
</organism>
<dbReference type="InterPro" id="IPR036388">
    <property type="entry name" value="WH-like_DNA-bd_sf"/>
</dbReference>
<dbReference type="GO" id="GO:0003700">
    <property type="term" value="F:DNA-binding transcription factor activity"/>
    <property type="evidence" value="ECO:0007669"/>
    <property type="project" value="TreeGrafter"/>
</dbReference>
<dbReference type="PANTHER" id="PTHR33221">
    <property type="entry name" value="WINGED HELIX-TURN-HELIX TRANSCRIPTIONAL REGULATOR, RRF2 FAMILY"/>
    <property type="match status" value="1"/>
</dbReference>
<dbReference type="SUPFAM" id="SSF46785">
    <property type="entry name" value="Winged helix' DNA-binding domain"/>
    <property type="match status" value="1"/>
</dbReference>
<dbReference type="PROSITE" id="PS01332">
    <property type="entry name" value="HTH_RRF2_1"/>
    <property type="match status" value="1"/>
</dbReference>
<dbReference type="InterPro" id="IPR000944">
    <property type="entry name" value="Tscrpt_reg_Rrf2"/>
</dbReference>
<dbReference type="InterPro" id="IPR036390">
    <property type="entry name" value="WH_DNA-bd_sf"/>
</dbReference>
<name>A0A6J7J5Y6_9ZZZZ</name>
<protein>
    <submittedName>
        <fullName evidence="2">Unannotated protein</fullName>
    </submittedName>
</protein>
<evidence type="ECO:0000256" key="1">
    <source>
        <dbReference type="ARBA" id="ARBA00023125"/>
    </source>
</evidence>
<sequence>MHISAKSDYGIRALLELASAYESDPTGRVKGDVIATAQGIPMKFLEGILRQLRLSGLVAAQRGADGGYRLSRDPREVSVADIIRSLDGPLAEVRGLKPEEMVYQGASEHLREVWVAVRAAMREVLEHVSLHDVLHGTLPREVTDLLAAPDAWTRR</sequence>
<dbReference type="Pfam" id="PF02082">
    <property type="entry name" value="Rrf2"/>
    <property type="match status" value="1"/>
</dbReference>
<accession>A0A6J7J5Y6</accession>
<dbReference type="PANTHER" id="PTHR33221:SF5">
    <property type="entry name" value="HTH-TYPE TRANSCRIPTIONAL REGULATOR ISCR"/>
    <property type="match status" value="1"/>
</dbReference>
<dbReference type="InterPro" id="IPR030489">
    <property type="entry name" value="TR_Rrf2-type_CS"/>
</dbReference>
<dbReference type="GO" id="GO:0003677">
    <property type="term" value="F:DNA binding"/>
    <property type="evidence" value="ECO:0007669"/>
    <property type="project" value="UniProtKB-KW"/>
</dbReference>
<proteinExistence type="predicted"/>
<reference evidence="2" key="1">
    <citation type="submission" date="2020-05" db="EMBL/GenBank/DDBJ databases">
        <authorList>
            <person name="Chiriac C."/>
            <person name="Salcher M."/>
            <person name="Ghai R."/>
            <person name="Kavagutti S V."/>
        </authorList>
    </citation>
    <scope>NUCLEOTIDE SEQUENCE</scope>
</reference>
<dbReference type="AlphaFoldDB" id="A0A6J7J5Y6"/>
<gene>
    <name evidence="2" type="ORF">UFOPK3773_00718</name>
</gene>
<dbReference type="NCBIfam" id="TIGR00738">
    <property type="entry name" value="rrf2_super"/>
    <property type="match status" value="1"/>
</dbReference>
<dbReference type="Gene3D" id="1.10.10.10">
    <property type="entry name" value="Winged helix-like DNA-binding domain superfamily/Winged helix DNA-binding domain"/>
    <property type="match status" value="1"/>
</dbReference>
<dbReference type="PROSITE" id="PS51197">
    <property type="entry name" value="HTH_RRF2_2"/>
    <property type="match status" value="1"/>
</dbReference>
<keyword evidence="1" id="KW-0238">DNA-binding</keyword>
<evidence type="ECO:0000313" key="2">
    <source>
        <dbReference type="EMBL" id="CAB4938768.1"/>
    </source>
</evidence>
<dbReference type="GO" id="GO:0005829">
    <property type="term" value="C:cytosol"/>
    <property type="evidence" value="ECO:0007669"/>
    <property type="project" value="TreeGrafter"/>
</dbReference>